<keyword evidence="3 4" id="KW-0597">Phosphoprotein</keyword>
<evidence type="ECO:0000313" key="8">
    <source>
        <dbReference type="Proteomes" id="UP000194003"/>
    </source>
</evidence>
<dbReference type="STRING" id="1434232.MAIT1_00055"/>
<dbReference type="Pfam" id="PF00072">
    <property type="entry name" value="Response_reg"/>
    <property type="match status" value="1"/>
</dbReference>
<dbReference type="RefSeq" id="WP_158089302.1">
    <property type="nucleotide sequence ID" value="NZ_LVJN01000015.1"/>
</dbReference>
<evidence type="ECO:0000259" key="5">
    <source>
        <dbReference type="PROSITE" id="PS50109"/>
    </source>
</evidence>
<evidence type="ECO:0000256" key="4">
    <source>
        <dbReference type="PROSITE-ProRule" id="PRU00169"/>
    </source>
</evidence>
<dbReference type="InterPro" id="IPR011006">
    <property type="entry name" value="CheY-like_superfamily"/>
</dbReference>
<evidence type="ECO:0000313" key="7">
    <source>
        <dbReference type="EMBL" id="OSM07035.1"/>
    </source>
</evidence>
<dbReference type="PANTHER" id="PTHR43547:SF2">
    <property type="entry name" value="HYBRID SIGNAL TRANSDUCTION HISTIDINE KINASE C"/>
    <property type="match status" value="1"/>
</dbReference>
<organism evidence="7 8">
    <name type="scientific">Magnetofaba australis IT-1</name>
    <dbReference type="NCBI Taxonomy" id="1434232"/>
    <lineage>
        <taxon>Bacteria</taxon>
        <taxon>Pseudomonadati</taxon>
        <taxon>Pseudomonadota</taxon>
        <taxon>Magnetococcia</taxon>
        <taxon>Magnetococcales</taxon>
        <taxon>Magnetococcaceae</taxon>
        <taxon>Magnetofaba</taxon>
    </lineage>
</organism>
<dbReference type="InterPro" id="IPR003661">
    <property type="entry name" value="HisK_dim/P_dom"/>
</dbReference>
<dbReference type="Gene3D" id="3.30.565.10">
    <property type="entry name" value="Histidine kinase-like ATPase, C-terminal domain"/>
    <property type="match status" value="1"/>
</dbReference>
<gene>
    <name evidence="7" type="ORF">MAIT1_00055</name>
</gene>
<dbReference type="AlphaFoldDB" id="A0A1Y2KB45"/>
<feature type="modified residue" description="4-aspartylphosphate" evidence="4">
    <location>
        <position position="61"/>
    </location>
</feature>
<evidence type="ECO:0000259" key="6">
    <source>
        <dbReference type="PROSITE" id="PS50110"/>
    </source>
</evidence>
<dbReference type="SMART" id="SM00387">
    <property type="entry name" value="HATPase_c"/>
    <property type="match status" value="1"/>
</dbReference>
<keyword evidence="8" id="KW-1185">Reference proteome</keyword>
<feature type="domain" description="Response regulatory" evidence="6">
    <location>
        <begin position="13"/>
        <end position="128"/>
    </location>
</feature>
<protein>
    <recommendedName>
        <fullName evidence="2">histidine kinase</fullName>
        <ecNumber evidence="2">2.7.13.3</ecNumber>
    </recommendedName>
</protein>
<evidence type="ECO:0000256" key="1">
    <source>
        <dbReference type="ARBA" id="ARBA00000085"/>
    </source>
</evidence>
<dbReference type="EMBL" id="LVJN01000015">
    <property type="protein sequence ID" value="OSM07035.1"/>
    <property type="molecule type" value="Genomic_DNA"/>
</dbReference>
<evidence type="ECO:0000256" key="2">
    <source>
        <dbReference type="ARBA" id="ARBA00012438"/>
    </source>
</evidence>
<dbReference type="SMART" id="SM00448">
    <property type="entry name" value="REC"/>
    <property type="match status" value="1"/>
</dbReference>
<dbReference type="InterPro" id="IPR001789">
    <property type="entry name" value="Sig_transdc_resp-reg_receiver"/>
</dbReference>
<dbReference type="SUPFAM" id="SSF52172">
    <property type="entry name" value="CheY-like"/>
    <property type="match status" value="1"/>
</dbReference>
<dbReference type="Gene3D" id="3.40.50.2300">
    <property type="match status" value="1"/>
</dbReference>
<dbReference type="PROSITE" id="PS50109">
    <property type="entry name" value="HIS_KIN"/>
    <property type="match status" value="1"/>
</dbReference>
<dbReference type="InterPro" id="IPR036097">
    <property type="entry name" value="HisK_dim/P_sf"/>
</dbReference>
<dbReference type="OrthoDB" id="9782655at2"/>
<dbReference type="InterPro" id="IPR003594">
    <property type="entry name" value="HATPase_dom"/>
</dbReference>
<dbReference type="GO" id="GO:0000155">
    <property type="term" value="F:phosphorelay sensor kinase activity"/>
    <property type="evidence" value="ECO:0007669"/>
    <property type="project" value="InterPro"/>
</dbReference>
<dbReference type="Pfam" id="PF02518">
    <property type="entry name" value="HATPase_c"/>
    <property type="match status" value="1"/>
</dbReference>
<evidence type="ECO:0000256" key="3">
    <source>
        <dbReference type="ARBA" id="ARBA00022553"/>
    </source>
</evidence>
<proteinExistence type="predicted"/>
<dbReference type="PANTHER" id="PTHR43547">
    <property type="entry name" value="TWO-COMPONENT HISTIDINE KINASE"/>
    <property type="match status" value="1"/>
</dbReference>
<dbReference type="InterPro" id="IPR036890">
    <property type="entry name" value="HATPase_C_sf"/>
</dbReference>
<dbReference type="CDD" id="cd00082">
    <property type="entry name" value="HisKA"/>
    <property type="match status" value="1"/>
</dbReference>
<dbReference type="PROSITE" id="PS50110">
    <property type="entry name" value="RESPONSE_REGULATORY"/>
    <property type="match status" value="1"/>
</dbReference>
<dbReference type="SMART" id="SM00388">
    <property type="entry name" value="HisKA"/>
    <property type="match status" value="1"/>
</dbReference>
<dbReference type="Pfam" id="PF00512">
    <property type="entry name" value="HisKA"/>
    <property type="match status" value="1"/>
</dbReference>
<dbReference type="SUPFAM" id="SSF55874">
    <property type="entry name" value="ATPase domain of HSP90 chaperone/DNA topoisomerase II/histidine kinase"/>
    <property type="match status" value="1"/>
</dbReference>
<sequence>MPEQLLNKQPAPRILIVDDQPTNIHALYQIVQSEGDVFMAASGEKALEHCAHTAPDLILLDVEMPGLDGYETCRRLKADKALAHIPVIFITAHTTEEDEVRALEAGAVDFITKPINALIVRARVRTHIQLKQAHNALTEQAEAMAARNQILEENVRLREDVDRITRHDLKSPLSRILGFCELLLDECDGNDDTAEMLQAIHRAARQAMNQANSTLVLFKIENGDYAVRYAPVDLMQVIREVWDGCAPIANAKDVTLSGVSADAAPFLIQAEESLCYTLFGNLLQNAAEAAPSNSCITVTLERHDAEAMIRIHNHGQAPEAIRARFFEKYATAGKKDGTGLGAYSARLMARAHHGDIEMQSSAEHGVTLTVRLPITPPPASL</sequence>
<dbReference type="Gene3D" id="1.10.287.130">
    <property type="match status" value="1"/>
</dbReference>
<dbReference type="Proteomes" id="UP000194003">
    <property type="component" value="Unassembled WGS sequence"/>
</dbReference>
<dbReference type="EC" id="2.7.13.3" evidence="2"/>
<comment type="caution">
    <text evidence="7">The sequence shown here is derived from an EMBL/GenBank/DDBJ whole genome shotgun (WGS) entry which is preliminary data.</text>
</comment>
<accession>A0A1Y2KB45</accession>
<comment type="catalytic activity">
    <reaction evidence="1">
        <text>ATP + protein L-histidine = ADP + protein N-phospho-L-histidine.</text>
        <dbReference type="EC" id="2.7.13.3"/>
    </reaction>
</comment>
<feature type="domain" description="Histidine kinase" evidence="5">
    <location>
        <begin position="164"/>
        <end position="376"/>
    </location>
</feature>
<reference evidence="7 8" key="1">
    <citation type="journal article" date="2016" name="BMC Genomics">
        <title>Combined genomic and structural analyses of a cultured magnetotactic bacterium reveals its niche adaptation to a dynamic environment.</title>
        <authorList>
            <person name="Araujo A.C."/>
            <person name="Morillo V."/>
            <person name="Cypriano J."/>
            <person name="Teixeira L.C."/>
            <person name="Leao P."/>
            <person name="Lyra S."/>
            <person name="Almeida L.G."/>
            <person name="Bazylinski D.A."/>
            <person name="Vasconcellos A.T."/>
            <person name="Abreu F."/>
            <person name="Lins U."/>
        </authorList>
    </citation>
    <scope>NUCLEOTIDE SEQUENCE [LARGE SCALE GENOMIC DNA]</scope>
    <source>
        <strain evidence="7 8">IT-1</strain>
    </source>
</reference>
<dbReference type="SUPFAM" id="SSF47384">
    <property type="entry name" value="Homodimeric domain of signal transducing histidine kinase"/>
    <property type="match status" value="1"/>
</dbReference>
<dbReference type="InterPro" id="IPR005467">
    <property type="entry name" value="His_kinase_dom"/>
</dbReference>
<name>A0A1Y2KB45_9PROT</name>